<dbReference type="RefSeq" id="WP_125863796.1">
    <property type="nucleotide sequence ID" value="NZ_DALZHK010000125.1"/>
</dbReference>
<protein>
    <submittedName>
        <fullName evidence="1">Uncharacterized protein</fullName>
    </submittedName>
</protein>
<gene>
    <name evidence="1" type="ORF">NJF43_10490</name>
</gene>
<organism evidence="1 2">
    <name type="scientific">Stutzerimonas nitrititolerans</name>
    <dbReference type="NCBI Taxonomy" id="2482751"/>
    <lineage>
        <taxon>Bacteria</taxon>
        <taxon>Pseudomonadati</taxon>
        <taxon>Pseudomonadota</taxon>
        <taxon>Gammaproteobacteria</taxon>
        <taxon>Pseudomonadales</taxon>
        <taxon>Pseudomonadaceae</taxon>
        <taxon>Stutzerimonas</taxon>
    </lineage>
</organism>
<comment type="caution">
    <text evidence="1">The sequence shown here is derived from an EMBL/GenBank/DDBJ whole genome shotgun (WGS) entry which is preliminary data.</text>
</comment>
<evidence type="ECO:0000313" key="2">
    <source>
        <dbReference type="Proteomes" id="UP001165292"/>
    </source>
</evidence>
<dbReference type="AlphaFoldDB" id="A0AA41WKK3"/>
<name>A0AA41WKK3_9GAMM</name>
<sequence>MEDGRKTGTVLHETQGSRASRRLHLLTDTTNGVGFIERFDHLAARSAGGDVSPSVRGLAPELLVESGCVDVSHLPNEE</sequence>
<proteinExistence type="predicted"/>
<dbReference type="Proteomes" id="UP001165292">
    <property type="component" value="Unassembled WGS sequence"/>
</dbReference>
<evidence type="ECO:0000313" key="1">
    <source>
        <dbReference type="EMBL" id="MCO7545178.1"/>
    </source>
</evidence>
<reference evidence="1" key="1">
    <citation type="submission" date="2022-06" db="EMBL/GenBank/DDBJ databases">
        <title>Detection of beta-lactamases in bacteria of animal origin.</title>
        <authorList>
            <person name="Mlynarcik P."/>
            <person name="Zdarska V."/>
            <person name="Chudobova H."/>
            <person name="Prochazkova P."/>
            <person name="Hricova K."/>
            <person name="Mezerova K."/>
            <person name="Bardon J."/>
            <person name="Dolejska M."/>
            <person name="Sukkar I."/>
            <person name="Kolar M."/>
        </authorList>
    </citation>
    <scope>NUCLEOTIDE SEQUENCE</scope>
    <source>
        <strain evidence="1">S 300-3</strain>
    </source>
</reference>
<dbReference type="EMBL" id="JAMYBS010000009">
    <property type="protein sequence ID" value="MCO7545178.1"/>
    <property type="molecule type" value="Genomic_DNA"/>
</dbReference>
<accession>A0AA41WKK3</accession>